<evidence type="ECO:0008006" key="4">
    <source>
        <dbReference type="Google" id="ProtNLM"/>
    </source>
</evidence>
<dbReference type="EnsemblMetazoa" id="XM_014384117.2">
    <property type="protein sequence ID" value="XP_014239603.1"/>
    <property type="gene ID" value="LOC106661019"/>
</dbReference>
<dbReference type="InterPro" id="IPR036728">
    <property type="entry name" value="PBP_GOBP_sf"/>
</dbReference>
<dbReference type="CDD" id="cd23992">
    <property type="entry name" value="PBP_GOBP"/>
    <property type="match status" value="1"/>
</dbReference>
<dbReference type="AlphaFoldDB" id="A0A8I6R6Z5"/>
<dbReference type="Proteomes" id="UP000494040">
    <property type="component" value="Unassembled WGS sequence"/>
</dbReference>
<dbReference type="RefSeq" id="XP_014239603.1">
    <property type="nucleotide sequence ID" value="XM_014384117.2"/>
</dbReference>
<proteinExistence type="predicted"/>
<reference evidence="2" key="1">
    <citation type="submission" date="2022-01" db="UniProtKB">
        <authorList>
            <consortium name="EnsemblMetazoa"/>
        </authorList>
    </citation>
    <scope>IDENTIFICATION</scope>
</reference>
<dbReference type="Pfam" id="PF01395">
    <property type="entry name" value="PBP_GOBP"/>
    <property type="match status" value="1"/>
</dbReference>
<dbReference type="OrthoDB" id="8194670at2759"/>
<evidence type="ECO:0000313" key="2">
    <source>
        <dbReference type="EnsemblMetazoa" id="XP_014239603.1"/>
    </source>
</evidence>
<keyword evidence="3" id="KW-1185">Reference proteome</keyword>
<dbReference type="SMART" id="SM00708">
    <property type="entry name" value="PhBP"/>
    <property type="match status" value="1"/>
</dbReference>
<evidence type="ECO:0000313" key="3">
    <source>
        <dbReference type="Proteomes" id="UP000494040"/>
    </source>
</evidence>
<name>A0A8I6R6Z5_CIMLE</name>
<dbReference type="SUPFAM" id="SSF47565">
    <property type="entry name" value="Insect pheromone/odorant-binding proteins"/>
    <property type="match status" value="1"/>
</dbReference>
<feature type="signal peptide" evidence="1">
    <location>
        <begin position="1"/>
        <end position="23"/>
    </location>
</feature>
<dbReference type="GeneID" id="106661019"/>
<dbReference type="Gene3D" id="1.10.238.20">
    <property type="entry name" value="Pheromone/general odorant binding protein domain"/>
    <property type="match status" value="1"/>
</dbReference>
<dbReference type="InterPro" id="IPR006170">
    <property type="entry name" value="PBP/GOBP"/>
</dbReference>
<organism evidence="2 3">
    <name type="scientific">Cimex lectularius</name>
    <name type="common">Bed bug</name>
    <name type="synonym">Acanthia lectularia</name>
    <dbReference type="NCBI Taxonomy" id="79782"/>
    <lineage>
        <taxon>Eukaryota</taxon>
        <taxon>Metazoa</taxon>
        <taxon>Ecdysozoa</taxon>
        <taxon>Arthropoda</taxon>
        <taxon>Hexapoda</taxon>
        <taxon>Insecta</taxon>
        <taxon>Pterygota</taxon>
        <taxon>Neoptera</taxon>
        <taxon>Paraneoptera</taxon>
        <taxon>Hemiptera</taxon>
        <taxon>Heteroptera</taxon>
        <taxon>Panheteroptera</taxon>
        <taxon>Cimicomorpha</taxon>
        <taxon>Cimicidae</taxon>
        <taxon>Cimex</taxon>
    </lineage>
</organism>
<protein>
    <recommendedName>
        <fullName evidence="4">Odorant binding protein</fullName>
    </recommendedName>
</protein>
<accession>A0A8I6R6Z5</accession>
<feature type="chain" id="PRO_5035155790" description="Odorant binding protein" evidence="1">
    <location>
        <begin position="24"/>
        <end position="165"/>
    </location>
</feature>
<evidence type="ECO:0000256" key="1">
    <source>
        <dbReference type="SAM" id="SignalP"/>
    </source>
</evidence>
<keyword evidence="1" id="KW-0732">Signal</keyword>
<dbReference type="GO" id="GO:0005549">
    <property type="term" value="F:odorant binding"/>
    <property type="evidence" value="ECO:0007669"/>
    <property type="project" value="InterPro"/>
</dbReference>
<dbReference type="KEGG" id="clec:106661019"/>
<sequence length="165" mass="18169">MSKTIYLAFFLFGCLAITAEASAKSKIRSFVEKAKLLAGYAACKISSKSSLTNDEKEAYKQNRTVPSSAKGKCFLKCLLDNAHLLEDNGTFNKENGDAKADYYLSTNATLLNTAKQISQQCPKNVKYTPTGKDDCEYAYKLTVCADGVAKTNFVSLSDFKKHLEK</sequence>